<comment type="caution">
    <text evidence="2">The sequence shown here is derived from an EMBL/GenBank/DDBJ whole genome shotgun (WGS) entry which is preliminary data.</text>
</comment>
<evidence type="ECO:0000313" key="2">
    <source>
        <dbReference type="EMBL" id="KAL2549606.1"/>
    </source>
</evidence>
<sequence>MVELNALQMALPSYLQHMRSIECASSALNDLTINRESMATSYVELLRLQNAYLEASLQRSQYDLAFAKFSYLNNFYGYPAFSLGMSYPGSLMEGPVYPYSLSPIGFVGPSMHSFWFKEHNWWFYGIVAFGTWG</sequence>
<evidence type="ECO:0000259" key="1">
    <source>
        <dbReference type="Pfam" id="PF07990"/>
    </source>
</evidence>
<protein>
    <submittedName>
        <fullName evidence="2">Pumilio-like protein 2-like</fullName>
    </submittedName>
</protein>
<dbReference type="EMBL" id="JBFOLJ010000003">
    <property type="protein sequence ID" value="KAL2549606.1"/>
    <property type="molecule type" value="Genomic_DNA"/>
</dbReference>
<dbReference type="AlphaFoldDB" id="A0ABD1WJ84"/>
<keyword evidence="3" id="KW-1185">Reference proteome</keyword>
<accession>A0ABD1WJ84</accession>
<reference evidence="3" key="1">
    <citation type="submission" date="2024-07" db="EMBL/GenBank/DDBJ databases">
        <title>Two chromosome-level genome assemblies of Korean endemic species Abeliophyllum distichum and Forsythia ovata (Oleaceae).</title>
        <authorList>
            <person name="Jang H."/>
        </authorList>
    </citation>
    <scope>NUCLEOTIDE SEQUENCE [LARGE SCALE GENOMIC DNA]</scope>
</reference>
<dbReference type="InterPro" id="IPR012940">
    <property type="entry name" value="NABP"/>
</dbReference>
<dbReference type="Proteomes" id="UP001604277">
    <property type="component" value="Unassembled WGS sequence"/>
</dbReference>
<dbReference type="Pfam" id="PF07990">
    <property type="entry name" value="NABP"/>
    <property type="match status" value="1"/>
</dbReference>
<evidence type="ECO:0000313" key="3">
    <source>
        <dbReference type="Proteomes" id="UP001604277"/>
    </source>
</evidence>
<proteinExistence type="predicted"/>
<feature type="domain" description="Nucleic acid binding NABP" evidence="1">
    <location>
        <begin position="8"/>
        <end position="102"/>
    </location>
</feature>
<name>A0ABD1WJ84_9LAMI</name>
<gene>
    <name evidence="2" type="ORF">Fot_11136</name>
</gene>
<organism evidence="2 3">
    <name type="scientific">Forsythia ovata</name>
    <dbReference type="NCBI Taxonomy" id="205694"/>
    <lineage>
        <taxon>Eukaryota</taxon>
        <taxon>Viridiplantae</taxon>
        <taxon>Streptophyta</taxon>
        <taxon>Embryophyta</taxon>
        <taxon>Tracheophyta</taxon>
        <taxon>Spermatophyta</taxon>
        <taxon>Magnoliopsida</taxon>
        <taxon>eudicotyledons</taxon>
        <taxon>Gunneridae</taxon>
        <taxon>Pentapetalae</taxon>
        <taxon>asterids</taxon>
        <taxon>lamiids</taxon>
        <taxon>Lamiales</taxon>
        <taxon>Oleaceae</taxon>
        <taxon>Forsythieae</taxon>
        <taxon>Forsythia</taxon>
    </lineage>
</organism>